<dbReference type="EMBL" id="SRMI01000003">
    <property type="protein sequence ID" value="TVY73917.1"/>
    <property type="molecule type" value="Genomic_DNA"/>
</dbReference>
<evidence type="ECO:0000313" key="2">
    <source>
        <dbReference type="EMBL" id="TVY73917.1"/>
    </source>
</evidence>
<reference evidence="3 5" key="2">
    <citation type="submission" date="2019-07" db="EMBL/GenBank/DDBJ databases">
        <title>The First High-Quality Draft Genome Sequence of the Causal Agent of the Current Panama Disease Epidemic.</title>
        <authorList>
            <person name="Warmington R.J."/>
            <person name="Kay W."/>
            <person name="Jeffries A."/>
            <person name="Bebber D."/>
            <person name="Moore K."/>
            <person name="Studholme D.J."/>
        </authorList>
    </citation>
    <scope>NUCLEOTIDE SEQUENCE [LARGE SCALE GENOMIC DNA]</scope>
    <source>
        <strain evidence="3 5">TR4</strain>
    </source>
</reference>
<evidence type="ECO:0000313" key="5">
    <source>
        <dbReference type="Proteomes" id="UP000321331"/>
    </source>
</evidence>
<name>A0A559LI26_FUSOC</name>
<evidence type="ECO:0000313" key="4">
    <source>
        <dbReference type="Proteomes" id="UP000320707"/>
    </source>
</evidence>
<dbReference type="EMBL" id="VMNF01000013">
    <property type="protein sequence ID" value="TXB97958.1"/>
    <property type="molecule type" value="Genomic_DNA"/>
</dbReference>
<dbReference type="AlphaFoldDB" id="A0A559LI26"/>
<evidence type="ECO:0000259" key="1">
    <source>
        <dbReference type="Pfam" id="PF25037"/>
    </source>
</evidence>
<feature type="domain" description="Intermembrane lipid transfer protein VPS13-like C-terminal" evidence="1">
    <location>
        <begin position="126"/>
        <end position="211"/>
    </location>
</feature>
<evidence type="ECO:0000313" key="3">
    <source>
        <dbReference type="EMBL" id="TXB97958.1"/>
    </source>
</evidence>
<sequence>MFKFLTDPPWLQLDIETVKNCLRIRQPFLIIRSKSDESINAIINDTGLDQEAAKLNHLRTTFTALRTEFIESGVPEEIVEALITQCILINNQALRECVLGQGRSVINELELVHFLREFTTYFKDGRMTGKWWLKQVENGKYLDEQYIGEIELLGDMFLAVTYNRILKVQSRHLTCVWDFPLKHVQHIKKEKAGIKFTMRGGENGPFIQIEDGRERSSLYQMLGVAAEQINAGRRRRD</sequence>
<comment type="caution">
    <text evidence="2">The sequence shown here is derived from an EMBL/GenBank/DDBJ whole genome shotgun (WGS) entry which is preliminary data.</text>
</comment>
<organism evidence="2 4">
    <name type="scientific">Fusarium oxysporum f. sp. cubense</name>
    <dbReference type="NCBI Taxonomy" id="61366"/>
    <lineage>
        <taxon>Eukaryota</taxon>
        <taxon>Fungi</taxon>
        <taxon>Dikarya</taxon>
        <taxon>Ascomycota</taxon>
        <taxon>Pezizomycotina</taxon>
        <taxon>Sordariomycetes</taxon>
        <taxon>Hypocreomycetidae</taxon>
        <taxon>Hypocreales</taxon>
        <taxon>Nectriaceae</taxon>
        <taxon>Fusarium</taxon>
        <taxon>Fusarium oxysporum species complex</taxon>
    </lineage>
</organism>
<dbReference type="Proteomes" id="UP000321331">
    <property type="component" value="Unassembled WGS sequence"/>
</dbReference>
<dbReference type="Pfam" id="PF25037">
    <property type="entry name" value="VPS13_C"/>
    <property type="match status" value="1"/>
</dbReference>
<reference evidence="2 4" key="1">
    <citation type="journal article" date="2019" name="Microbiol. Resour. Announc.">
        <title>High-quality draft genome sequence of Fusarium oxysporum f. sp. cubense strain 160527, a causal agent of Panama disease.</title>
        <authorList>
            <person name="Asai S."/>
            <person name="Ayukawa Y."/>
            <person name="Gan P."/>
            <person name="Masuda S."/>
            <person name="Komatsu K."/>
            <person name="Shirasu K."/>
            <person name="Arie T."/>
        </authorList>
    </citation>
    <scope>NUCLEOTIDE SEQUENCE [LARGE SCALE GENOMIC DNA]</scope>
    <source>
        <strain evidence="2 4">160527</strain>
    </source>
</reference>
<proteinExistence type="predicted"/>
<protein>
    <submittedName>
        <fullName evidence="2">Vacuolar protein sorting-associated protein 13</fullName>
    </submittedName>
</protein>
<dbReference type="InterPro" id="IPR056748">
    <property type="entry name" value="VPS13-like_C"/>
</dbReference>
<gene>
    <name evidence="2" type="ORF">Focb16_v005420</name>
    <name evidence="3" type="ORF">FocTR4_00016874</name>
</gene>
<accession>A0A559LI26</accession>
<dbReference type="Proteomes" id="UP000320707">
    <property type="component" value="Unassembled WGS sequence"/>
</dbReference>